<dbReference type="SUPFAM" id="SSF103473">
    <property type="entry name" value="MFS general substrate transporter"/>
    <property type="match status" value="1"/>
</dbReference>
<comment type="subcellular location">
    <subcellularLocation>
        <location evidence="1">Cell membrane</location>
        <topology evidence="1">Multi-pass membrane protein</topology>
    </subcellularLocation>
</comment>
<keyword evidence="5" id="KW-1133">Transmembrane helix</keyword>
<dbReference type="GO" id="GO:0022857">
    <property type="term" value="F:transmembrane transporter activity"/>
    <property type="evidence" value="ECO:0007669"/>
    <property type="project" value="InterPro"/>
</dbReference>
<dbReference type="Pfam" id="PF07690">
    <property type="entry name" value="MFS_1"/>
    <property type="match status" value="1"/>
</dbReference>
<evidence type="ECO:0000256" key="1">
    <source>
        <dbReference type="ARBA" id="ARBA00004651"/>
    </source>
</evidence>
<keyword evidence="6" id="KW-0472">Membrane</keyword>
<name>A0A7X6S5I5_9VIBR</name>
<dbReference type="PROSITE" id="PS00216">
    <property type="entry name" value="SUGAR_TRANSPORT_1"/>
    <property type="match status" value="1"/>
</dbReference>
<keyword evidence="2" id="KW-0813">Transport</keyword>
<keyword evidence="4" id="KW-0812">Transmembrane</keyword>
<evidence type="ECO:0000256" key="4">
    <source>
        <dbReference type="ARBA" id="ARBA00022692"/>
    </source>
</evidence>
<dbReference type="InterPro" id="IPR020846">
    <property type="entry name" value="MFS_dom"/>
</dbReference>
<dbReference type="PANTHER" id="PTHR23517:SF2">
    <property type="entry name" value="MULTIDRUG RESISTANCE PROTEIN MDTH"/>
    <property type="match status" value="1"/>
</dbReference>
<comment type="caution">
    <text evidence="7">The sequence shown here is derived from an EMBL/GenBank/DDBJ whole genome shotgun (WGS) entry which is preliminary data.</text>
</comment>
<gene>
    <name evidence="7" type="ORF">L9X51_14365</name>
</gene>
<evidence type="ECO:0000256" key="5">
    <source>
        <dbReference type="ARBA" id="ARBA00022989"/>
    </source>
</evidence>
<dbReference type="InterPro" id="IPR011701">
    <property type="entry name" value="MFS"/>
</dbReference>
<dbReference type="PANTHER" id="PTHR23517">
    <property type="entry name" value="RESISTANCE PROTEIN MDTM, PUTATIVE-RELATED-RELATED"/>
    <property type="match status" value="1"/>
</dbReference>
<dbReference type="GO" id="GO:0005886">
    <property type="term" value="C:plasma membrane"/>
    <property type="evidence" value="ECO:0007669"/>
    <property type="project" value="UniProtKB-SubCell"/>
</dbReference>
<dbReference type="InterPro" id="IPR050171">
    <property type="entry name" value="MFS_Transporters"/>
</dbReference>
<dbReference type="RefSeq" id="WP_172532943.1">
    <property type="nucleotide sequence ID" value="NZ_JAAKZJ010000021.1"/>
</dbReference>
<evidence type="ECO:0000313" key="7">
    <source>
        <dbReference type="EMBL" id="MDE1347612.1"/>
    </source>
</evidence>
<dbReference type="CDD" id="cd17329">
    <property type="entry name" value="MFS_MdtH_MDR_like"/>
    <property type="match status" value="1"/>
</dbReference>
<evidence type="ECO:0000256" key="6">
    <source>
        <dbReference type="ARBA" id="ARBA00023136"/>
    </source>
</evidence>
<evidence type="ECO:0000313" key="8">
    <source>
        <dbReference type="Proteomes" id="UP001140978"/>
    </source>
</evidence>
<dbReference type="EMBL" id="JAKNAX010000044">
    <property type="protein sequence ID" value="MDE1347612.1"/>
    <property type="molecule type" value="Genomic_DNA"/>
</dbReference>
<evidence type="ECO:0000256" key="3">
    <source>
        <dbReference type="ARBA" id="ARBA00022475"/>
    </source>
</evidence>
<dbReference type="PROSITE" id="PS50850">
    <property type="entry name" value="MFS"/>
    <property type="match status" value="1"/>
</dbReference>
<reference evidence="7" key="1">
    <citation type="submission" date="2022-02" db="EMBL/GenBank/DDBJ databases">
        <title>Emergence and expansion in Europe of a Vibrio aestuarianus clonal complex pathogenic for oysters.</title>
        <authorList>
            <person name="Mesnil A."/>
            <person name="Travers M.-A."/>
        </authorList>
    </citation>
    <scope>NUCLEOTIDE SEQUENCE</scope>
    <source>
        <strain evidence="7">19_064_15T1</strain>
    </source>
</reference>
<dbReference type="Proteomes" id="UP001140978">
    <property type="component" value="Unassembled WGS sequence"/>
</dbReference>
<dbReference type="Gene3D" id="1.20.1250.20">
    <property type="entry name" value="MFS general substrate transporter like domains"/>
    <property type="match status" value="1"/>
</dbReference>
<sequence>MGKEDSLFQWERVQRFNFSVWTVLTGTLIARTSFFMAWPFLIVFLYQDYGASAIEVGGMLAASAVVGAVTGLYSGYLSDKFGRKWVMVAGSWIAALAYSGIGIADQIWQFYVLIVITGLMRPMIEAPAKAVIGDNLSNVKDRELALNIRYFLLNLGGAVGPLLGITLGLTHPQSLFFFAGGTYLIYGFWLLFGIERKGRYIQPDRTALPNFTSTLRVISKDNIFVKLMVANFIMMFVYGQVESSIPQVIVRTSVSDAAQIVAGLVLVNTMTIIVFQFPMLKWLESIPLFVRTRIGMGLMAVAQIGFLLTPADWPIGWAIACFILSMGEVIAFPTLNVQIDRMAPAHLRGSYFGAAALYSLGFAIAPLIGGVVIESLSSNWLFGVCFVLCLVMIWLYWVAEHQEDNVQREPIVQA</sequence>
<accession>A0A7X6S5I5</accession>
<protein>
    <submittedName>
        <fullName evidence="7">MFS transporter</fullName>
    </submittedName>
</protein>
<evidence type="ECO:0000256" key="2">
    <source>
        <dbReference type="ARBA" id="ARBA00022448"/>
    </source>
</evidence>
<proteinExistence type="predicted"/>
<dbReference type="AlphaFoldDB" id="A0A7X6S5I5"/>
<keyword evidence="3" id="KW-1003">Cell membrane</keyword>
<dbReference type="InterPro" id="IPR036259">
    <property type="entry name" value="MFS_trans_sf"/>
</dbReference>
<organism evidence="7 8">
    <name type="scientific">Vibrio aestuarianus</name>
    <dbReference type="NCBI Taxonomy" id="28171"/>
    <lineage>
        <taxon>Bacteria</taxon>
        <taxon>Pseudomonadati</taxon>
        <taxon>Pseudomonadota</taxon>
        <taxon>Gammaproteobacteria</taxon>
        <taxon>Vibrionales</taxon>
        <taxon>Vibrionaceae</taxon>
        <taxon>Vibrio</taxon>
    </lineage>
</organism>
<dbReference type="InterPro" id="IPR005829">
    <property type="entry name" value="Sugar_transporter_CS"/>
</dbReference>